<dbReference type="SUPFAM" id="SSF46689">
    <property type="entry name" value="Homeodomain-like"/>
    <property type="match status" value="1"/>
</dbReference>
<comment type="caution">
    <text evidence="1">The sequence shown here is derived from an EMBL/GenBank/DDBJ whole genome shotgun (WGS) entry which is preliminary data.</text>
</comment>
<dbReference type="AlphaFoldDB" id="A0A7K1S7V8"/>
<sequence length="100" mass="11558">MKANRFSEAQIVAILKQQQNGYTVVQIAREHGISEATFYNWRQKYGCMEASELKRLKDFEDENRRLKKMYAELSLDHEVIKEALKKRGRACSTSSVGSVD</sequence>
<dbReference type="PANTHER" id="PTHR33609:SF1">
    <property type="entry name" value="TRANSPOSASE"/>
    <property type="match status" value="1"/>
</dbReference>
<reference evidence="1 2" key="1">
    <citation type="submission" date="2019-12" db="EMBL/GenBank/DDBJ databases">
        <title>Spirosoma sp. HMF4905 genome sequencing and assembly.</title>
        <authorList>
            <person name="Kang H."/>
            <person name="Cha I."/>
            <person name="Kim H."/>
            <person name="Joh K."/>
        </authorList>
    </citation>
    <scope>NUCLEOTIDE SEQUENCE [LARGE SCALE GENOMIC DNA]</scope>
    <source>
        <strain evidence="1 2">HMF4905</strain>
    </source>
</reference>
<dbReference type="PANTHER" id="PTHR33609">
    <property type="entry name" value="LOW CALCIUM RESPONSE LOCUS PROTEIN S"/>
    <property type="match status" value="1"/>
</dbReference>
<gene>
    <name evidence="1" type="ORF">GO755_07760</name>
</gene>
<dbReference type="Pfam" id="PF01527">
    <property type="entry name" value="HTH_Tnp_1"/>
    <property type="match status" value="1"/>
</dbReference>
<proteinExistence type="predicted"/>
<dbReference type="Gene3D" id="1.10.10.60">
    <property type="entry name" value="Homeodomain-like"/>
    <property type="match status" value="1"/>
</dbReference>
<protein>
    <submittedName>
        <fullName evidence="1">Transposase</fullName>
    </submittedName>
</protein>
<dbReference type="EMBL" id="WPIN01000003">
    <property type="protein sequence ID" value="MVM29923.1"/>
    <property type="molecule type" value="Genomic_DNA"/>
</dbReference>
<dbReference type="InterPro" id="IPR052546">
    <property type="entry name" value="Transposase_8_domain"/>
</dbReference>
<evidence type="ECO:0000313" key="2">
    <source>
        <dbReference type="Proteomes" id="UP000436006"/>
    </source>
</evidence>
<dbReference type="GO" id="GO:0004803">
    <property type="term" value="F:transposase activity"/>
    <property type="evidence" value="ECO:0007669"/>
    <property type="project" value="InterPro"/>
</dbReference>
<dbReference type="InterPro" id="IPR002514">
    <property type="entry name" value="Transposase_8"/>
</dbReference>
<dbReference type="InterPro" id="IPR009057">
    <property type="entry name" value="Homeodomain-like_sf"/>
</dbReference>
<dbReference type="GO" id="GO:0006313">
    <property type="term" value="P:DNA transposition"/>
    <property type="evidence" value="ECO:0007669"/>
    <property type="project" value="InterPro"/>
</dbReference>
<organism evidence="1 2">
    <name type="scientific">Spirosoma arboris</name>
    <dbReference type="NCBI Taxonomy" id="2682092"/>
    <lineage>
        <taxon>Bacteria</taxon>
        <taxon>Pseudomonadati</taxon>
        <taxon>Bacteroidota</taxon>
        <taxon>Cytophagia</taxon>
        <taxon>Cytophagales</taxon>
        <taxon>Cytophagaceae</taxon>
        <taxon>Spirosoma</taxon>
    </lineage>
</organism>
<dbReference type="Proteomes" id="UP000436006">
    <property type="component" value="Unassembled WGS sequence"/>
</dbReference>
<name>A0A7K1S7V8_9BACT</name>
<accession>A0A7K1S7V8</accession>
<keyword evidence="2" id="KW-1185">Reference proteome</keyword>
<evidence type="ECO:0000313" key="1">
    <source>
        <dbReference type="EMBL" id="MVM29923.1"/>
    </source>
</evidence>
<dbReference type="GO" id="GO:0003677">
    <property type="term" value="F:DNA binding"/>
    <property type="evidence" value="ECO:0007669"/>
    <property type="project" value="InterPro"/>
</dbReference>